<keyword evidence="2" id="KW-1185">Reference proteome</keyword>
<gene>
    <name evidence="1" type="ORF">HPB50_019589</name>
</gene>
<reference evidence="1" key="1">
    <citation type="submission" date="2020-05" db="EMBL/GenBank/DDBJ databases">
        <title>Large-scale comparative analyses of tick genomes elucidate their genetic diversity and vector capacities.</title>
        <authorList>
            <person name="Jia N."/>
            <person name="Wang J."/>
            <person name="Shi W."/>
            <person name="Du L."/>
            <person name="Sun Y."/>
            <person name="Zhan W."/>
            <person name="Jiang J."/>
            <person name="Wang Q."/>
            <person name="Zhang B."/>
            <person name="Ji P."/>
            <person name="Sakyi L.B."/>
            <person name="Cui X."/>
            <person name="Yuan T."/>
            <person name="Jiang B."/>
            <person name="Yang W."/>
            <person name="Lam T.T.-Y."/>
            <person name="Chang Q."/>
            <person name="Ding S."/>
            <person name="Wang X."/>
            <person name="Zhu J."/>
            <person name="Ruan X."/>
            <person name="Zhao L."/>
            <person name="Wei J."/>
            <person name="Que T."/>
            <person name="Du C."/>
            <person name="Cheng J."/>
            <person name="Dai P."/>
            <person name="Han X."/>
            <person name="Huang E."/>
            <person name="Gao Y."/>
            <person name="Liu J."/>
            <person name="Shao H."/>
            <person name="Ye R."/>
            <person name="Li L."/>
            <person name="Wei W."/>
            <person name="Wang X."/>
            <person name="Wang C."/>
            <person name="Yang T."/>
            <person name="Huo Q."/>
            <person name="Li W."/>
            <person name="Guo W."/>
            <person name="Chen H."/>
            <person name="Zhou L."/>
            <person name="Ni X."/>
            <person name="Tian J."/>
            <person name="Zhou Y."/>
            <person name="Sheng Y."/>
            <person name="Liu T."/>
            <person name="Pan Y."/>
            <person name="Xia L."/>
            <person name="Li J."/>
            <person name="Zhao F."/>
            <person name="Cao W."/>
        </authorList>
    </citation>
    <scope>NUCLEOTIDE SEQUENCE</scope>
    <source>
        <strain evidence="1">Hyas-2018</strain>
    </source>
</reference>
<evidence type="ECO:0000313" key="2">
    <source>
        <dbReference type="Proteomes" id="UP000821845"/>
    </source>
</evidence>
<evidence type="ECO:0000313" key="1">
    <source>
        <dbReference type="EMBL" id="KAH6947513.1"/>
    </source>
</evidence>
<accession>A0ACB7TKM5</accession>
<name>A0ACB7TKM5_HYAAI</name>
<dbReference type="EMBL" id="CM023481">
    <property type="protein sequence ID" value="KAH6947513.1"/>
    <property type="molecule type" value="Genomic_DNA"/>
</dbReference>
<comment type="caution">
    <text evidence="1">The sequence shown here is derived from an EMBL/GenBank/DDBJ whole genome shotgun (WGS) entry which is preliminary data.</text>
</comment>
<protein>
    <submittedName>
        <fullName evidence="1">Uncharacterized protein</fullName>
    </submittedName>
</protein>
<dbReference type="Proteomes" id="UP000821845">
    <property type="component" value="Chromosome 1"/>
</dbReference>
<organism evidence="1 2">
    <name type="scientific">Hyalomma asiaticum</name>
    <name type="common">Tick</name>
    <dbReference type="NCBI Taxonomy" id="266040"/>
    <lineage>
        <taxon>Eukaryota</taxon>
        <taxon>Metazoa</taxon>
        <taxon>Ecdysozoa</taxon>
        <taxon>Arthropoda</taxon>
        <taxon>Chelicerata</taxon>
        <taxon>Arachnida</taxon>
        <taxon>Acari</taxon>
        <taxon>Parasitiformes</taxon>
        <taxon>Ixodida</taxon>
        <taxon>Ixodoidea</taxon>
        <taxon>Ixodidae</taxon>
        <taxon>Hyalomminae</taxon>
        <taxon>Hyalomma</taxon>
    </lineage>
</organism>
<sequence>MLCSSVLWRALCAWLSLGFAAFPVSTKEINELDAKQLFSCPVFVASVASVRKRSLEDALHSLVRSFPTQPGVNRGCRQRHGAFPFQRRLVSGRGPIVYMEYEYACRKRHTVLAALRDGGSRRLGDPCAAEMYARMRSPLRTVQPFVPNGQGAPGMMRATST</sequence>
<proteinExistence type="predicted"/>